<proteinExistence type="predicted"/>
<accession>A0A382MC35</accession>
<dbReference type="CDD" id="cd03316">
    <property type="entry name" value="MR_like"/>
    <property type="match status" value="1"/>
</dbReference>
<dbReference type="Pfam" id="PF13378">
    <property type="entry name" value="MR_MLE_C"/>
    <property type="match status" value="1"/>
</dbReference>
<dbReference type="SMART" id="SM00922">
    <property type="entry name" value="MR_MLE"/>
    <property type="match status" value="1"/>
</dbReference>
<evidence type="ECO:0000256" key="1">
    <source>
        <dbReference type="ARBA" id="ARBA00023239"/>
    </source>
</evidence>
<dbReference type="PANTHER" id="PTHR48080">
    <property type="entry name" value="D-GALACTONATE DEHYDRATASE-RELATED"/>
    <property type="match status" value="1"/>
</dbReference>
<sequence>MAVPTVTEQIEYGSRGISSLKITAVEPMVTRTPVSTLQADEFIEMPPMGSVSNRVGIGNRLDHASPSRFKGHNQTTLVKITTDQGIIGWGEAHAPAAPAVHAKVITDLLAPILIGQDARNIGPLWERMYSSQRLRGYATGFFTESIAGVDIALWDILGKFVGVPLYQLLGGKYRDRIPTYGGGGSPEEALEAMEAGFTAVKMGFSKGVGSDDFERVVKVSEAVGDKGQVLVDSLGAFKLHEAISVGRKLDELGNIGWFEDALMPEDTASYPKLVEALDTAVCVGETLCNRFQFRDLFSERGAEVVNPDVSRAGGVTECKRIADMADTFGILWS</sequence>
<dbReference type="InterPro" id="IPR034593">
    <property type="entry name" value="DgoD-like"/>
</dbReference>
<evidence type="ECO:0000313" key="3">
    <source>
        <dbReference type="EMBL" id="SVC46504.1"/>
    </source>
</evidence>
<dbReference type="SFLD" id="SFLDS00001">
    <property type="entry name" value="Enolase"/>
    <property type="match status" value="1"/>
</dbReference>
<feature type="non-terminal residue" evidence="3">
    <location>
        <position position="333"/>
    </location>
</feature>
<dbReference type="Gene3D" id="3.30.390.10">
    <property type="entry name" value="Enolase-like, N-terminal domain"/>
    <property type="match status" value="1"/>
</dbReference>
<reference evidence="3" key="1">
    <citation type="submission" date="2018-05" db="EMBL/GenBank/DDBJ databases">
        <authorList>
            <person name="Lanie J.A."/>
            <person name="Ng W.-L."/>
            <person name="Kazmierczak K.M."/>
            <person name="Andrzejewski T.M."/>
            <person name="Davidsen T.M."/>
            <person name="Wayne K.J."/>
            <person name="Tettelin H."/>
            <person name="Glass J.I."/>
            <person name="Rusch D."/>
            <person name="Podicherti R."/>
            <person name="Tsui H.-C.T."/>
            <person name="Winkler M.E."/>
        </authorList>
    </citation>
    <scope>NUCLEOTIDE SEQUENCE</scope>
</reference>
<dbReference type="InterPro" id="IPR029065">
    <property type="entry name" value="Enolase_C-like"/>
</dbReference>
<name>A0A382MC35_9ZZZZ</name>
<organism evidence="3">
    <name type="scientific">marine metagenome</name>
    <dbReference type="NCBI Taxonomy" id="408172"/>
    <lineage>
        <taxon>unclassified sequences</taxon>
        <taxon>metagenomes</taxon>
        <taxon>ecological metagenomes</taxon>
    </lineage>
</organism>
<dbReference type="SUPFAM" id="SSF54826">
    <property type="entry name" value="Enolase N-terminal domain-like"/>
    <property type="match status" value="1"/>
</dbReference>
<protein>
    <recommendedName>
        <fullName evidence="2">Mandelate racemase/muconate lactonizing enzyme C-terminal domain-containing protein</fullName>
    </recommendedName>
</protein>
<keyword evidence="1" id="KW-0456">Lyase</keyword>
<feature type="domain" description="Mandelate racemase/muconate lactonizing enzyme C-terminal" evidence="2">
    <location>
        <begin position="186"/>
        <end position="280"/>
    </location>
</feature>
<dbReference type="Gene3D" id="3.20.20.120">
    <property type="entry name" value="Enolase-like C-terminal domain"/>
    <property type="match status" value="1"/>
</dbReference>
<dbReference type="InterPro" id="IPR029017">
    <property type="entry name" value="Enolase-like_N"/>
</dbReference>
<dbReference type="Pfam" id="PF02746">
    <property type="entry name" value="MR_MLE_N"/>
    <property type="match status" value="1"/>
</dbReference>
<gene>
    <name evidence="3" type="ORF">METZ01_LOCUS299358</name>
</gene>
<dbReference type="GO" id="GO:0016829">
    <property type="term" value="F:lyase activity"/>
    <property type="evidence" value="ECO:0007669"/>
    <property type="project" value="UniProtKB-KW"/>
</dbReference>
<dbReference type="EMBL" id="UINC01092700">
    <property type="protein sequence ID" value="SVC46504.1"/>
    <property type="molecule type" value="Genomic_DNA"/>
</dbReference>
<dbReference type="InterPro" id="IPR036849">
    <property type="entry name" value="Enolase-like_C_sf"/>
</dbReference>
<dbReference type="InterPro" id="IPR013341">
    <property type="entry name" value="Mandelate_racemase_N_dom"/>
</dbReference>
<dbReference type="SUPFAM" id="SSF51604">
    <property type="entry name" value="Enolase C-terminal domain-like"/>
    <property type="match status" value="1"/>
</dbReference>
<dbReference type="InterPro" id="IPR013342">
    <property type="entry name" value="Mandelate_racemase_C"/>
</dbReference>
<evidence type="ECO:0000259" key="2">
    <source>
        <dbReference type="SMART" id="SM00922"/>
    </source>
</evidence>
<dbReference type="PANTHER" id="PTHR48080:SF2">
    <property type="entry name" value="D-GALACTONATE DEHYDRATASE"/>
    <property type="match status" value="1"/>
</dbReference>
<dbReference type="AlphaFoldDB" id="A0A382MC35"/>